<keyword evidence="1" id="KW-1133">Transmembrane helix</keyword>
<feature type="transmembrane region" description="Helical" evidence="1">
    <location>
        <begin position="35"/>
        <end position="54"/>
    </location>
</feature>
<keyword evidence="1" id="KW-0472">Membrane</keyword>
<evidence type="ECO:0000313" key="3">
    <source>
        <dbReference type="Proteomes" id="UP000050580"/>
    </source>
</evidence>
<accession>A0A0U1Q2K7</accession>
<gene>
    <name evidence="2" type="ORF">AAV94_02130</name>
</gene>
<dbReference type="EMBL" id="LBNQ01000010">
    <property type="protein sequence ID" value="KKW68978.1"/>
    <property type="molecule type" value="Genomic_DNA"/>
</dbReference>
<comment type="caution">
    <text evidence="2">The sequence shown here is derived from an EMBL/GenBank/DDBJ whole genome shotgun (WGS) entry which is preliminary data.</text>
</comment>
<organism evidence="2 3">
    <name type="scientific">Lampropedia cohaerens</name>
    <dbReference type="NCBI Taxonomy" id="1610491"/>
    <lineage>
        <taxon>Bacteria</taxon>
        <taxon>Pseudomonadati</taxon>
        <taxon>Pseudomonadota</taxon>
        <taxon>Betaproteobacteria</taxon>
        <taxon>Burkholderiales</taxon>
        <taxon>Comamonadaceae</taxon>
        <taxon>Lampropedia</taxon>
    </lineage>
</organism>
<sequence length="59" mass="6987">MPHMSGFKEVLLLLFQGLGAELSLLRLLRNGRIRWLFSLSEQLLLVWAVINNWLPWYSF</sequence>
<evidence type="ECO:0000256" key="1">
    <source>
        <dbReference type="SAM" id="Phobius"/>
    </source>
</evidence>
<keyword evidence="3" id="KW-1185">Reference proteome</keyword>
<protein>
    <submittedName>
        <fullName evidence="2">Uncharacterized protein</fullName>
    </submittedName>
</protein>
<reference evidence="2 3" key="1">
    <citation type="submission" date="2015-05" db="EMBL/GenBank/DDBJ databases">
        <title>Draft genome sequence of Lampropedia sp. CT6, isolated from the microbial mat of a hot water spring, located at Manikaran, India.</title>
        <authorList>
            <person name="Tripathi C."/>
            <person name="Rani P."/>
            <person name="Mahato N.K."/>
            <person name="Lal R."/>
        </authorList>
    </citation>
    <scope>NUCLEOTIDE SEQUENCE [LARGE SCALE GENOMIC DNA]</scope>
    <source>
        <strain evidence="2 3">CT6</strain>
    </source>
</reference>
<dbReference type="Proteomes" id="UP000050580">
    <property type="component" value="Unassembled WGS sequence"/>
</dbReference>
<proteinExistence type="predicted"/>
<keyword evidence="1" id="KW-0812">Transmembrane</keyword>
<name>A0A0U1Q2K7_9BURK</name>
<dbReference type="AlphaFoldDB" id="A0A0U1Q2K7"/>
<evidence type="ECO:0000313" key="2">
    <source>
        <dbReference type="EMBL" id="KKW68978.1"/>
    </source>
</evidence>